<dbReference type="PANTHER" id="PTHR45936:SF1">
    <property type="entry name" value="TRNA-DIHYDROURIDINE(20) SYNTHASE [NAD(P)+]-LIKE"/>
    <property type="match status" value="1"/>
</dbReference>
<dbReference type="Proteomes" id="UP000035681">
    <property type="component" value="Unplaced"/>
</dbReference>
<feature type="domain" description="B30.2/SPRY" evidence="8">
    <location>
        <begin position="44"/>
        <end position="233"/>
    </location>
</feature>
<dbReference type="InterPro" id="IPR013320">
    <property type="entry name" value="ConA-like_dom_sf"/>
</dbReference>
<dbReference type="InterPro" id="IPR013785">
    <property type="entry name" value="Aldolase_TIM"/>
</dbReference>
<feature type="region of interest" description="Disordered" evidence="6">
    <location>
        <begin position="1"/>
        <end position="34"/>
    </location>
</feature>
<keyword evidence="4" id="KW-0819">tRNA processing</keyword>
<dbReference type="GO" id="GO:0005737">
    <property type="term" value="C:cytoplasm"/>
    <property type="evidence" value="ECO:0007669"/>
    <property type="project" value="TreeGrafter"/>
</dbReference>
<keyword evidence="9" id="KW-1185">Reference proteome</keyword>
<evidence type="ECO:0000256" key="5">
    <source>
        <dbReference type="ARBA" id="ARBA00023002"/>
    </source>
</evidence>
<keyword evidence="2" id="KW-0285">Flavoprotein</keyword>
<sequence>DMPSIEPEDNLLTTSGEATISHETPDMEVSPNFKSDYSIDDKEYEERLCKLYPYAENPLDSIPTKWNFNDKSNNLQLSIDGLKVAYKGPGRNHRDAASIRANKPIKFKCIMFYFEVHIIDKGKDGYMGVGVCHKGVDLNRLPGWDANSFGYHGDDGNFFASSGNGNPYGPTFTTGDVIGCGVDFARKHLFYTKNGEFLGFATDKLNISKDLYPVIGLQTQGETIDTNFGQKPFRFDFEAHLERIRKSVMHSFNTITVHDDAHIWLDNMVASYLDHNKFEETLPLFISNKGGDYELDVEDIQLRKWIGQLVSQNKTLEAVFRLNQFYPDILKYNKEFELLIKIQLFVDFTKELRSRQNSLLREARKDYNRFDRNHEKLYALFNKDSKFHNHIKKKFDKDPFKRIDLLNNSEALKAISSSSTNGNSSLQHLNGTSSSFTTNGNGILNGNRQQCPSTSNGSFTTNHTNLSNGATLSSDILDIFTEPSRALFSLSQQQQPTSGTSNSRVSCNHTNTSNSVSSKDGIERVREPSVKDSPGKGNNTLDKNKTRSNNINLDGALNVRQSIYTLAIAQSHVEESESDSETSEVKEKKEKKEEPEWVYKEKDISRGKTSLANYVKICNEQLSYFDKFNPPVPGGSALFNPSTSIHSPACPSIQGNDDKIDIDEKRKEILLNSFPGPSNQKLGNNDKDAMEIDFYWSNNSISNGKSNKDTAVSFKNYRKPADCCDKEYEYWQVYDKVLKLGRELHSLASKIQNISPELYERMDEAFALTIASDEEYENCSRFNTPKDNDFLEHCVSVAIMEYHGKRDCQLIQRYFNLTKTVATQCLTRKIASPYIVNPFSALFGSREEFLKKKYSDIFRLVENNDTDSSSSHSISKEEFSDGFDSSYYAGKICLAPMVRAGRTPLRLLSLDYGADLVYTEEIVDKRLITAKRIENKLLNTIDYVNDAEIVLRIAPEEKGKLVLQIGTDSPERSCEVLNKLSQDISSIDINMGCPKPFSILGGMGAALLSKPELAKEILESLVSVSKVPVSAKIRVLNNREDTLEFAKMVQRTGVSAIGVHGRRRDERPNDKNRVDEIKEVVDYLDIPVLANGQSGVIKEYKDIEDFKEKTGSQLEFDPRGKATSEAGSILGMCKAWGIEDRYYYWKKIHQERDSTNRKRKLEEEKDSDVTFHDITFPMKRLRMCKSALTPKCFIRNYCFKNGLPQPIFTTWKRESDGRWEAIIKISDQKHQSRIAQMNKRMAEQVSALCAIVSLGIRDELEGEWEENWFLGLLIAICLLSIIVILYIIMRYKSKFKLSKDIVRRDQATKFVKIVREINGQERKCEVAIAKGYCPKKSCMECTEKDDIDEEVAKTILIYIPKGVTLDEATERKLNLLAMSEDMRNYNCFTNINPCKEKCLDETTNTSLTSIQPSILKSSKKSEISILPSSKKSDSTKI</sequence>
<dbReference type="Pfam" id="PF01207">
    <property type="entry name" value="Dus"/>
    <property type="match status" value="1"/>
</dbReference>
<dbReference type="PROSITE" id="PS01136">
    <property type="entry name" value="UPF0034"/>
    <property type="match status" value="1"/>
</dbReference>
<evidence type="ECO:0000256" key="2">
    <source>
        <dbReference type="ARBA" id="ARBA00022630"/>
    </source>
</evidence>
<dbReference type="SUPFAM" id="SSF49899">
    <property type="entry name" value="Concanavalin A-like lectins/glucanases"/>
    <property type="match status" value="1"/>
</dbReference>
<name>A0AAF5D0V3_STRER</name>
<dbReference type="PROSITE" id="PS00018">
    <property type="entry name" value="EF_HAND_1"/>
    <property type="match status" value="1"/>
</dbReference>
<feature type="region of interest" description="Disordered" evidence="6">
    <location>
        <begin position="490"/>
        <end position="553"/>
    </location>
</feature>
<feature type="compositionally biased region" description="Polar residues" evidence="6">
    <location>
        <begin position="536"/>
        <end position="552"/>
    </location>
</feature>
<dbReference type="GO" id="GO:0050660">
    <property type="term" value="F:flavin adenine dinucleotide binding"/>
    <property type="evidence" value="ECO:0007669"/>
    <property type="project" value="InterPro"/>
</dbReference>
<feature type="transmembrane region" description="Helical" evidence="7">
    <location>
        <begin position="1268"/>
        <end position="1289"/>
    </location>
</feature>
<reference evidence="10" key="1">
    <citation type="submission" date="2024-02" db="UniProtKB">
        <authorList>
            <consortium name="WormBaseParasite"/>
        </authorList>
    </citation>
    <scope>IDENTIFICATION</scope>
</reference>
<feature type="compositionally biased region" description="Low complexity" evidence="6">
    <location>
        <begin position="416"/>
        <end position="425"/>
    </location>
</feature>
<dbReference type="InterPro" id="IPR052582">
    <property type="entry name" value="tRNA-DUS-like"/>
</dbReference>
<dbReference type="SUPFAM" id="SSF51395">
    <property type="entry name" value="FMN-linked oxidoreductases"/>
    <property type="match status" value="1"/>
</dbReference>
<keyword evidence="3" id="KW-0288">FMN</keyword>
<evidence type="ECO:0000256" key="4">
    <source>
        <dbReference type="ARBA" id="ARBA00022694"/>
    </source>
</evidence>
<dbReference type="InterPro" id="IPR018517">
    <property type="entry name" value="tRNA_hU_synthase_CS"/>
</dbReference>
<dbReference type="SUPFAM" id="SSF54768">
    <property type="entry name" value="dsRNA-binding domain-like"/>
    <property type="match status" value="1"/>
</dbReference>
<feature type="compositionally biased region" description="Polar residues" evidence="6">
    <location>
        <begin position="490"/>
        <end position="518"/>
    </location>
</feature>
<dbReference type="Gene3D" id="3.30.160.20">
    <property type="match status" value="1"/>
</dbReference>
<dbReference type="AlphaFoldDB" id="A0AAF5D0V3"/>
<accession>A0AAF5D0V3</accession>
<dbReference type="Gene3D" id="3.20.20.70">
    <property type="entry name" value="Aldolase class I"/>
    <property type="match status" value="1"/>
</dbReference>
<evidence type="ECO:0000256" key="7">
    <source>
        <dbReference type="SAM" id="Phobius"/>
    </source>
</evidence>
<dbReference type="SMART" id="SM00449">
    <property type="entry name" value="SPRY"/>
    <property type="match status" value="1"/>
</dbReference>
<dbReference type="InterPro" id="IPR035587">
    <property type="entry name" value="DUS-like_FMN-bd"/>
</dbReference>
<dbReference type="PANTHER" id="PTHR45936">
    <property type="entry name" value="TRNA-DIHYDROURIDINE(20) SYNTHASE [NAD(P)+]-LIKE"/>
    <property type="match status" value="1"/>
</dbReference>
<dbReference type="Pfam" id="PF00622">
    <property type="entry name" value="SPRY"/>
    <property type="match status" value="1"/>
</dbReference>
<dbReference type="PROSITE" id="PS50188">
    <property type="entry name" value="B302_SPRY"/>
    <property type="match status" value="1"/>
</dbReference>
<evidence type="ECO:0000256" key="3">
    <source>
        <dbReference type="ARBA" id="ARBA00022643"/>
    </source>
</evidence>
<dbReference type="GO" id="GO:0017150">
    <property type="term" value="F:tRNA dihydrouridine synthase activity"/>
    <property type="evidence" value="ECO:0007669"/>
    <property type="project" value="InterPro"/>
</dbReference>
<dbReference type="Gene3D" id="2.60.120.920">
    <property type="match status" value="1"/>
</dbReference>
<feature type="region of interest" description="Disordered" evidence="6">
    <location>
        <begin position="416"/>
        <end position="462"/>
    </location>
</feature>
<keyword evidence="7" id="KW-0812">Transmembrane</keyword>
<keyword evidence="7" id="KW-1133">Transmembrane helix</keyword>
<protein>
    <submittedName>
        <fullName evidence="10">B30.2/SPRY domain-containing protein</fullName>
    </submittedName>
</protein>
<evidence type="ECO:0000313" key="10">
    <source>
        <dbReference type="WBParaSite" id="TCONS_00004739.p1"/>
    </source>
</evidence>
<feature type="compositionally biased region" description="Basic and acidic residues" evidence="6">
    <location>
        <begin position="520"/>
        <end position="534"/>
    </location>
</feature>
<feature type="compositionally biased region" description="Basic and acidic residues" evidence="6">
    <location>
        <begin position="583"/>
        <end position="596"/>
    </location>
</feature>
<proteinExistence type="predicted"/>
<feature type="compositionally biased region" description="Polar residues" evidence="6">
    <location>
        <begin position="426"/>
        <end position="462"/>
    </location>
</feature>
<feature type="compositionally biased region" description="Polar residues" evidence="6">
    <location>
        <begin position="11"/>
        <end position="22"/>
    </location>
</feature>
<keyword evidence="5" id="KW-0560">Oxidoreductase</keyword>
<evidence type="ECO:0000313" key="9">
    <source>
        <dbReference type="Proteomes" id="UP000035681"/>
    </source>
</evidence>
<dbReference type="WBParaSite" id="TCONS_00004739.p1">
    <property type="protein sequence ID" value="TCONS_00004739.p1"/>
    <property type="gene ID" value="XLOC_002697"/>
</dbReference>
<comment type="cofactor">
    <cofactor evidence="1">
        <name>FMN</name>
        <dbReference type="ChEBI" id="CHEBI:58210"/>
    </cofactor>
</comment>
<dbReference type="InterPro" id="IPR003877">
    <property type="entry name" value="SPRY_dom"/>
</dbReference>
<organism evidence="9 10">
    <name type="scientific">Strongyloides stercoralis</name>
    <name type="common">Threadworm</name>
    <dbReference type="NCBI Taxonomy" id="6248"/>
    <lineage>
        <taxon>Eukaryota</taxon>
        <taxon>Metazoa</taxon>
        <taxon>Ecdysozoa</taxon>
        <taxon>Nematoda</taxon>
        <taxon>Chromadorea</taxon>
        <taxon>Rhabditida</taxon>
        <taxon>Tylenchina</taxon>
        <taxon>Panagrolaimomorpha</taxon>
        <taxon>Strongyloidoidea</taxon>
        <taxon>Strongyloididae</taxon>
        <taxon>Strongyloides</taxon>
    </lineage>
</organism>
<evidence type="ECO:0000256" key="1">
    <source>
        <dbReference type="ARBA" id="ARBA00001917"/>
    </source>
</evidence>
<dbReference type="CDD" id="cd02801">
    <property type="entry name" value="DUS_like_FMN"/>
    <property type="match status" value="1"/>
</dbReference>
<feature type="region of interest" description="Disordered" evidence="6">
    <location>
        <begin position="571"/>
        <end position="596"/>
    </location>
</feature>
<dbReference type="CDD" id="cd12909">
    <property type="entry name" value="SPRY_RanBP9_10"/>
    <property type="match status" value="1"/>
</dbReference>
<keyword evidence="7" id="KW-0472">Membrane</keyword>
<evidence type="ECO:0000256" key="6">
    <source>
        <dbReference type="SAM" id="MobiDB-lite"/>
    </source>
</evidence>
<dbReference type="InterPro" id="IPR018247">
    <property type="entry name" value="EF_Hand_1_Ca_BS"/>
</dbReference>
<evidence type="ECO:0000259" key="8">
    <source>
        <dbReference type="PROSITE" id="PS50188"/>
    </source>
</evidence>
<dbReference type="InterPro" id="IPR043136">
    <property type="entry name" value="B30.2/SPRY_sf"/>
</dbReference>
<dbReference type="InterPro" id="IPR035782">
    <property type="entry name" value="SPRY_RanBP9/10"/>
</dbReference>
<dbReference type="InterPro" id="IPR001870">
    <property type="entry name" value="B30.2/SPRY"/>
</dbReference>